<dbReference type="EMBL" id="SNRX01000011">
    <property type="protein sequence ID" value="KAA6301965.1"/>
    <property type="molecule type" value="Genomic_DNA"/>
</dbReference>
<accession>A0A5M8P0K1</accession>
<evidence type="ECO:0000256" key="2">
    <source>
        <dbReference type="ARBA" id="ARBA00012621"/>
    </source>
</evidence>
<proteinExistence type="inferred from homology"/>
<dbReference type="SUPFAM" id="SSF53756">
    <property type="entry name" value="UDP-Glycosyltransferase/glycogen phosphorylase"/>
    <property type="match status" value="1"/>
</dbReference>
<dbReference type="Gene3D" id="3.40.50.2000">
    <property type="entry name" value="Glycogen Phosphorylase B"/>
    <property type="match status" value="1"/>
</dbReference>
<dbReference type="InterPro" id="IPR039901">
    <property type="entry name" value="Kdotransferase"/>
</dbReference>
<dbReference type="InterPro" id="IPR038107">
    <property type="entry name" value="Glycos_transf_N_sf"/>
</dbReference>
<evidence type="ECO:0000256" key="3">
    <source>
        <dbReference type="ARBA" id="ARBA00019077"/>
    </source>
</evidence>
<comment type="caution">
    <text evidence="10">The sequence shown here is derived from an EMBL/GenBank/DDBJ whole genome shotgun (WGS) entry which is preliminary data.</text>
</comment>
<evidence type="ECO:0000256" key="6">
    <source>
        <dbReference type="ARBA" id="ARBA00049183"/>
    </source>
</evidence>
<evidence type="ECO:0000256" key="7">
    <source>
        <dbReference type="PIRSR" id="PIRSR639901-1"/>
    </source>
</evidence>
<evidence type="ECO:0000256" key="8">
    <source>
        <dbReference type="RuleBase" id="RU365103"/>
    </source>
</evidence>
<evidence type="ECO:0000313" key="11">
    <source>
        <dbReference type="Proteomes" id="UP000324575"/>
    </source>
</evidence>
<evidence type="ECO:0000256" key="4">
    <source>
        <dbReference type="ARBA" id="ARBA00022679"/>
    </source>
</evidence>
<comment type="catalytic activity">
    <reaction evidence="6 8">
        <text>lipid IVA (E. coli) + CMP-3-deoxy-beta-D-manno-octulosonate = alpha-Kdo-(2-&gt;6)-lipid IVA (E. coli) + CMP + H(+)</text>
        <dbReference type="Rhea" id="RHEA:28066"/>
        <dbReference type="ChEBI" id="CHEBI:15378"/>
        <dbReference type="ChEBI" id="CHEBI:58603"/>
        <dbReference type="ChEBI" id="CHEBI:60364"/>
        <dbReference type="ChEBI" id="CHEBI:60377"/>
        <dbReference type="ChEBI" id="CHEBI:85987"/>
        <dbReference type="EC" id="2.4.99.12"/>
    </reaction>
</comment>
<keyword evidence="8" id="KW-0448">Lipopolysaccharide biosynthesis</keyword>
<evidence type="ECO:0000313" key="10">
    <source>
        <dbReference type="EMBL" id="KAA6301965.1"/>
    </source>
</evidence>
<evidence type="ECO:0000256" key="5">
    <source>
        <dbReference type="ARBA" id="ARBA00031445"/>
    </source>
</evidence>
<protein>
    <recommendedName>
        <fullName evidence="3 8">3-deoxy-D-manno-octulosonic acid transferase</fullName>
        <shortName evidence="8">Kdo transferase</shortName>
        <ecNumber evidence="2 8">2.4.99.12</ecNumber>
    </recommendedName>
    <alternativeName>
        <fullName evidence="5 8">Lipid IV(A) 3-deoxy-D-manno-octulosonic acid transferase</fullName>
    </alternativeName>
</protein>
<evidence type="ECO:0000259" key="9">
    <source>
        <dbReference type="Pfam" id="PF04413"/>
    </source>
</evidence>
<comment type="subcellular location">
    <subcellularLocation>
        <location evidence="8">Cell membrane</location>
    </subcellularLocation>
</comment>
<keyword evidence="8" id="KW-1003">Cell membrane</keyword>
<dbReference type="Proteomes" id="UP000324575">
    <property type="component" value="Unassembled WGS sequence"/>
</dbReference>
<dbReference type="GO" id="GO:0043842">
    <property type="term" value="F:Kdo transferase activity"/>
    <property type="evidence" value="ECO:0007669"/>
    <property type="project" value="UniProtKB-EC"/>
</dbReference>
<comment type="similarity">
    <text evidence="8">Belongs to the glycosyltransferase group 1 family.</text>
</comment>
<dbReference type="AlphaFoldDB" id="A0A5M8P0K1"/>
<feature type="active site" description="Proton acceptor" evidence="7">
    <location>
        <position position="57"/>
    </location>
</feature>
<dbReference type="EC" id="2.4.99.12" evidence="2 8"/>
<dbReference type="PANTHER" id="PTHR42755:SF1">
    <property type="entry name" value="3-DEOXY-D-MANNO-OCTULOSONIC ACID TRANSFERASE, MITOCHONDRIAL-RELATED"/>
    <property type="match status" value="1"/>
</dbReference>
<sequence>MYSLILDLYALMLRLFAPFSKKANRMLKGEKQTFTILKKKREVNASYIWFHAASLSEFEQERPLIERIKKEKPEYKILLTFFSFSGYETQKYYAWADIICYLPLDTNHNVVRFLNGAEPTMAFFIQPDFCFNYLDELAFRNIPVFSISSIFHRKQFLFRWYGKSYLNILRSYTYFFVQNEESHIILTEKEFNNVIVNGNTRFDRVFEIYEQKKHLPLIDEFLNKSETHKSCTLIAGNTYPKDENLILPYFDQHPEMKLIIVPHTINKSRLRNLQYKINRPCLLYSQATKSNIGGCDCLIIDWYGLLPSIYRYGNAAYIGGGFHSCTHNILEAAAYGIPVLFGPNYQRSHEACDILTAGGGMTALDAAEFSRIMDALLIYSHWQQEIGEKAGKFVAENRGATETIYSYLYQSEYIK</sequence>
<dbReference type="Gene3D" id="3.40.50.11720">
    <property type="entry name" value="3-Deoxy-D-manno-octulosonic-acid transferase, N-terminal domain"/>
    <property type="match status" value="1"/>
</dbReference>
<organism evidence="10 11">
    <name type="scientific">Candidatus Ordinivivax streblomastigis</name>
    <dbReference type="NCBI Taxonomy" id="2540710"/>
    <lineage>
        <taxon>Bacteria</taxon>
        <taxon>Pseudomonadati</taxon>
        <taxon>Bacteroidota</taxon>
        <taxon>Bacteroidia</taxon>
        <taxon>Bacteroidales</taxon>
        <taxon>Candidatus Ordinivivax</taxon>
    </lineage>
</organism>
<dbReference type="InterPro" id="IPR007507">
    <property type="entry name" value="Glycos_transf_N"/>
</dbReference>
<gene>
    <name evidence="10" type="ORF">EZS26_001781</name>
</gene>
<keyword evidence="10" id="KW-0328">Glycosyltransferase</keyword>
<dbReference type="PANTHER" id="PTHR42755">
    <property type="entry name" value="3-DEOXY-MANNO-OCTULOSONATE CYTIDYLYLTRANSFERASE"/>
    <property type="match status" value="1"/>
</dbReference>
<dbReference type="GO" id="GO:0009244">
    <property type="term" value="P:lipopolysaccharide core region biosynthetic process"/>
    <property type="evidence" value="ECO:0007669"/>
    <property type="project" value="UniProtKB-UniRule"/>
</dbReference>
<dbReference type="UniPathway" id="UPA00958"/>
<comment type="function">
    <text evidence="8">Involved in lipopolysaccharide (LPS) biosynthesis. Catalyzes the transfer of 3-deoxy-D-manno-octulosonate (Kdo) residue(s) from CMP-Kdo to lipid IV(A), the tetraacyldisaccharide-1,4'-bisphosphate precursor of lipid A.</text>
</comment>
<keyword evidence="8" id="KW-0472">Membrane</keyword>
<dbReference type="GO" id="GO:0009245">
    <property type="term" value="P:lipid A biosynthetic process"/>
    <property type="evidence" value="ECO:0007669"/>
    <property type="project" value="TreeGrafter"/>
</dbReference>
<feature type="domain" description="3-deoxy-D-manno-octulosonic-acid transferase N-terminal" evidence="9">
    <location>
        <begin position="34"/>
        <end position="203"/>
    </location>
</feature>
<evidence type="ECO:0000256" key="1">
    <source>
        <dbReference type="ARBA" id="ARBA00004713"/>
    </source>
</evidence>
<dbReference type="Pfam" id="PF04413">
    <property type="entry name" value="Glycos_transf_N"/>
    <property type="match status" value="1"/>
</dbReference>
<reference evidence="10 11" key="1">
    <citation type="submission" date="2019-03" db="EMBL/GenBank/DDBJ databases">
        <title>Single cell metagenomics reveals metabolic interactions within the superorganism composed of flagellate Streblomastix strix and complex community of Bacteroidetes bacteria on its surface.</title>
        <authorList>
            <person name="Treitli S.C."/>
            <person name="Kolisko M."/>
            <person name="Husnik F."/>
            <person name="Keeling P."/>
            <person name="Hampl V."/>
        </authorList>
    </citation>
    <scope>NUCLEOTIDE SEQUENCE [LARGE SCALE GENOMIC DNA]</scope>
    <source>
        <strain evidence="10">St1</strain>
    </source>
</reference>
<keyword evidence="4 8" id="KW-0808">Transferase</keyword>
<name>A0A5M8P0K1_9BACT</name>
<comment type="pathway">
    <text evidence="1 8">Bacterial outer membrane biogenesis; LPS core biosynthesis.</text>
</comment>
<dbReference type="GO" id="GO:0005886">
    <property type="term" value="C:plasma membrane"/>
    <property type="evidence" value="ECO:0007669"/>
    <property type="project" value="UniProtKB-SubCell"/>
</dbReference>